<reference evidence="2" key="3">
    <citation type="submission" date="2018-03" db="EMBL/GenBank/DDBJ databases">
        <authorList>
            <person name="Keele B.F."/>
        </authorList>
    </citation>
    <scope>NUCLEOTIDE SEQUENCE</scope>
    <source>
        <strain evidence="4">SNUC 4143</strain>
        <strain evidence="2">SNUC 761</strain>
    </source>
</reference>
<evidence type="ECO:0000313" key="7">
    <source>
        <dbReference type="Proteomes" id="UP000243350"/>
    </source>
</evidence>
<evidence type="ECO:0000313" key="6">
    <source>
        <dbReference type="Proteomes" id="UP000242547"/>
    </source>
</evidence>
<accession>A0A2K4DTC8</accession>
<reference evidence="3" key="2">
    <citation type="submission" date="2018-03" db="EMBL/GenBank/DDBJ databases">
        <authorList>
            <person name="Naushad S."/>
        </authorList>
    </citation>
    <scope>NUCLEOTIDE SEQUENCE</scope>
    <source>
        <strain evidence="3">SNUC 1409</strain>
    </source>
</reference>
<dbReference type="EMBL" id="PYZI01000002">
    <property type="protein sequence ID" value="PTF15079.1"/>
    <property type="molecule type" value="Genomic_DNA"/>
</dbReference>
<dbReference type="InterPro" id="IPR021560">
    <property type="entry name" value="DUF3021"/>
</dbReference>
<protein>
    <submittedName>
        <fullName evidence="2">DUF3021 domain-containing protein</fullName>
    </submittedName>
</protein>
<proteinExistence type="predicted"/>
<evidence type="ECO:0000313" key="3">
    <source>
        <dbReference type="EMBL" id="PTF15079.1"/>
    </source>
</evidence>
<keyword evidence="1" id="KW-0812">Transmembrane</keyword>
<dbReference type="Proteomes" id="UP000242547">
    <property type="component" value="Unassembled WGS sequence"/>
</dbReference>
<keyword evidence="1" id="KW-0472">Membrane</keyword>
<evidence type="ECO:0000313" key="2">
    <source>
        <dbReference type="EMBL" id="PTE73434.1"/>
    </source>
</evidence>
<dbReference type="Pfam" id="PF11457">
    <property type="entry name" value="DUF3021"/>
    <property type="match status" value="1"/>
</dbReference>
<comment type="caution">
    <text evidence="2">The sequence shown here is derived from an EMBL/GenBank/DDBJ whole genome shotgun (WGS) entry which is preliminary data.</text>
</comment>
<dbReference type="Proteomes" id="UP000242088">
    <property type="component" value="Unassembled WGS sequence"/>
</dbReference>
<name>A0A2K4DTC8_9STAP</name>
<dbReference type="GeneID" id="48887216"/>
<feature type="transmembrane region" description="Helical" evidence="1">
    <location>
        <begin position="51"/>
        <end position="75"/>
    </location>
</feature>
<evidence type="ECO:0000313" key="4">
    <source>
        <dbReference type="EMBL" id="PTF16816.1"/>
    </source>
</evidence>
<dbReference type="EMBL" id="PYZH01000001">
    <property type="protein sequence ID" value="PTF16816.1"/>
    <property type="molecule type" value="Genomic_DNA"/>
</dbReference>
<organism evidence="2 6">
    <name type="scientific">Staphylococcus devriesei</name>
    <dbReference type="NCBI Taxonomy" id="586733"/>
    <lineage>
        <taxon>Bacteria</taxon>
        <taxon>Bacillati</taxon>
        <taxon>Bacillota</taxon>
        <taxon>Bacilli</taxon>
        <taxon>Bacillales</taxon>
        <taxon>Staphylococcaceae</taxon>
        <taxon>Staphylococcus</taxon>
    </lineage>
</organism>
<feature type="transmembrane region" description="Helical" evidence="1">
    <location>
        <begin position="114"/>
        <end position="134"/>
    </location>
</feature>
<feature type="transmembrane region" description="Helical" evidence="1">
    <location>
        <begin position="87"/>
        <end position="108"/>
    </location>
</feature>
<reference evidence="5 6" key="1">
    <citation type="journal article" date="2016" name="Front. Microbiol.">
        <title>Comprehensive Phylogenetic Analysis of Bovine Non-aureus Staphylococci Species Based on Whole-Genome Sequencing.</title>
        <authorList>
            <person name="Naushad S."/>
            <person name="Barkema H.W."/>
            <person name="Luby C."/>
            <person name="Condas L.A."/>
            <person name="Nobrega D.B."/>
            <person name="Carson D.A."/>
            <person name="De Buck J."/>
        </authorList>
    </citation>
    <scope>NUCLEOTIDE SEQUENCE [LARGE SCALE GENOMIC DNA]</scope>
    <source>
        <strain evidence="3 5">SNUC 1409</strain>
        <strain evidence="4 7">SNUC 4143</strain>
        <strain evidence="2 6">SNUC 761</strain>
    </source>
</reference>
<evidence type="ECO:0000256" key="1">
    <source>
        <dbReference type="SAM" id="Phobius"/>
    </source>
</evidence>
<dbReference type="Proteomes" id="UP000243350">
    <property type="component" value="Unassembled WGS sequence"/>
</dbReference>
<sequence length="152" mass="17671">MMKFYKFTSIPLLIGLVLSILFSYLFAGNQYYPLSPNSAMGQFYYQHLSEPIVMVIAIVLWISIGILFYFTSLIFTQTDWSITRATLLHFLCSYIGLLAIGILAGWFSPNLSNILSFTVEFIVIYLFIWVFNYYKNKKYVAEINKQLANKKH</sequence>
<keyword evidence="5" id="KW-1185">Reference proteome</keyword>
<gene>
    <name evidence="2" type="ORF">BUY44_05980</name>
    <name evidence="3" type="ORF">BUY47_03560</name>
    <name evidence="4" type="ORF">BUY48_00020</name>
</gene>
<keyword evidence="1" id="KW-1133">Transmembrane helix</keyword>
<dbReference type="OrthoDB" id="1698302at2"/>
<evidence type="ECO:0000313" key="5">
    <source>
        <dbReference type="Proteomes" id="UP000242088"/>
    </source>
</evidence>
<dbReference type="RefSeq" id="WP_103165772.1">
    <property type="nucleotide sequence ID" value="NZ_CP130489.1"/>
</dbReference>
<dbReference type="EMBL" id="PYZL01000031">
    <property type="protein sequence ID" value="PTE73434.1"/>
    <property type="molecule type" value="Genomic_DNA"/>
</dbReference>
<dbReference type="AlphaFoldDB" id="A0A2K4DTC8"/>